<dbReference type="Pfam" id="PF01522">
    <property type="entry name" value="Polysacc_deac_1"/>
    <property type="match status" value="1"/>
</dbReference>
<evidence type="ECO:0000259" key="4">
    <source>
        <dbReference type="PROSITE" id="PS51677"/>
    </source>
</evidence>
<evidence type="ECO:0000313" key="5">
    <source>
        <dbReference type="EMBL" id="ARS36245.1"/>
    </source>
</evidence>
<dbReference type="GO" id="GO:0005576">
    <property type="term" value="C:extracellular region"/>
    <property type="evidence" value="ECO:0007669"/>
    <property type="project" value="UniProtKB-SubCell"/>
</dbReference>
<protein>
    <submittedName>
        <fullName evidence="5">Polysaccharide deacetylase</fullName>
    </submittedName>
</protein>
<proteinExistence type="predicted"/>
<comment type="subcellular location">
    <subcellularLocation>
        <location evidence="1">Secreted</location>
    </subcellularLocation>
</comment>
<dbReference type="OrthoDB" id="9778320at2"/>
<evidence type="ECO:0000256" key="2">
    <source>
        <dbReference type="ARBA" id="ARBA00022729"/>
    </source>
</evidence>
<organism evidence="5 6">
    <name type="scientific">Pontibacter actiniarum</name>
    <dbReference type="NCBI Taxonomy" id="323450"/>
    <lineage>
        <taxon>Bacteria</taxon>
        <taxon>Pseudomonadati</taxon>
        <taxon>Bacteroidota</taxon>
        <taxon>Cytophagia</taxon>
        <taxon>Cytophagales</taxon>
        <taxon>Hymenobacteraceae</taxon>
        <taxon>Pontibacter</taxon>
    </lineage>
</organism>
<dbReference type="GO" id="GO:0016810">
    <property type="term" value="F:hydrolase activity, acting on carbon-nitrogen (but not peptide) bonds"/>
    <property type="evidence" value="ECO:0007669"/>
    <property type="project" value="InterPro"/>
</dbReference>
<evidence type="ECO:0000256" key="3">
    <source>
        <dbReference type="SAM" id="MobiDB-lite"/>
    </source>
</evidence>
<dbReference type="PROSITE" id="PS51677">
    <property type="entry name" value="NODB"/>
    <property type="match status" value="1"/>
</dbReference>
<name>A0A1X9YTM7_9BACT</name>
<dbReference type="EMBL" id="CP021235">
    <property type="protein sequence ID" value="ARS36245.1"/>
    <property type="molecule type" value="Genomic_DNA"/>
</dbReference>
<dbReference type="Gene3D" id="3.20.20.370">
    <property type="entry name" value="Glycoside hydrolase/deacetylase"/>
    <property type="match status" value="1"/>
</dbReference>
<feature type="region of interest" description="Disordered" evidence="3">
    <location>
        <begin position="302"/>
        <end position="335"/>
    </location>
</feature>
<dbReference type="CDD" id="cd10918">
    <property type="entry name" value="CE4_NodB_like_5s_6s"/>
    <property type="match status" value="1"/>
</dbReference>
<feature type="domain" description="NodB homology" evidence="4">
    <location>
        <begin position="82"/>
        <end position="335"/>
    </location>
</feature>
<dbReference type="SUPFAM" id="SSF88713">
    <property type="entry name" value="Glycoside hydrolase/deacetylase"/>
    <property type="match status" value="1"/>
</dbReference>
<reference evidence="6" key="1">
    <citation type="submission" date="2017-05" db="EMBL/GenBank/DDBJ databases">
        <authorList>
            <person name="Ray J."/>
            <person name="Price M."/>
            <person name="Deutschbauer A."/>
        </authorList>
    </citation>
    <scope>NUCLEOTIDE SEQUENCE [LARGE SCALE GENOMIC DNA]</scope>
    <source>
        <strain evidence="6">DSM 19842</strain>
    </source>
</reference>
<dbReference type="KEGG" id="pact:CA264_12815"/>
<accession>A0A1X9YTM7</accession>
<dbReference type="PANTHER" id="PTHR34216">
    <property type="match status" value="1"/>
</dbReference>
<sequence length="335" mass="38303">MRLTIRNFSAWILASLLILLGFVRRAKRKAMHGRFMLSVYFHKPSKREFEACVKWLKKNGFTFISTSDLENIIQHELELPKGAILLTVDDGWQTNEANIVEVVNKYHVPVTIFISSEPVEEGAYWWSYVTKAQQLPLQAPSKHALKQLQNEARLSIVRDLRAKITLPREAMTVEQVKRITASGYVTVGGHTHTHPILINCEDEVVYEELRISKQKLESWTGAKVNSFAYPNGNYGSREIKALQDLEYRLAFSSDPLYITREKLKDRYEIPRFGLLEGASMAENICRMVGVWQTVLHKLRLPSSRKPTEKDRQNQVQSGETPPLLSNVESPLVTPG</sequence>
<evidence type="ECO:0000256" key="1">
    <source>
        <dbReference type="ARBA" id="ARBA00004613"/>
    </source>
</evidence>
<evidence type="ECO:0000313" key="6">
    <source>
        <dbReference type="Proteomes" id="UP000266292"/>
    </source>
</evidence>
<dbReference type="AlphaFoldDB" id="A0A1X9YTM7"/>
<dbReference type="GO" id="GO:0005975">
    <property type="term" value="P:carbohydrate metabolic process"/>
    <property type="evidence" value="ECO:0007669"/>
    <property type="project" value="InterPro"/>
</dbReference>
<dbReference type="Proteomes" id="UP000266292">
    <property type="component" value="Chromosome"/>
</dbReference>
<keyword evidence="6" id="KW-1185">Reference proteome</keyword>
<keyword evidence="2" id="KW-0732">Signal</keyword>
<gene>
    <name evidence="5" type="ORF">CA264_12815</name>
</gene>
<dbReference type="InterPro" id="IPR002509">
    <property type="entry name" value="NODB_dom"/>
</dbReference>
<dbReference type="PANTHER" id="PTHR34216:SF3">
    <property type="entry name" value="POLY-BETA-1,6-N-ACETYL-D-GLUCOSAMINE N-DEACETYLASE"/>
    <property type="match status" value="1"/>
</dbReference>
<dbReference type="InterPro" id="IPR011330">
    <property type="entry name" value="Glyco_hydro/deAcase_b/a-brl"/>
</dbReference>
<dbReference type="STRING" id="709015.GCA_000472485_02596"/>
<dbReference type="InterPro" id="IPR051398">
    <property type="entry name" value="Polysacch_Deacetylase"/>
</dbReference>